<dbReference type="InterPro" id="IPR007527">
    <property type="entry name" value="Znf_SWIM"/>
</dbReference>
<gene>
    <name evidence="3" type="ORF">SHERM_08993</name>
</gene>
<sequence>FKKLTNEILVNAWARCFTPVRRYGFMTSNSCESLNNKLRRVRMLPVCSLLEYVRATIEKWFIVRRASAEGRNHPLTQWTQLRLDPLFEKGRTISITTLGMQRYRVMEETRSYMVDLQARTCDCRVFETDLLPCLHASTAIR</sequence>
<feature type="non-terminal residue" evidence="3">
    <location>
        <position position="141"/>
    </location>
</feature>
<feature type="non-terminal residue" evidence="3">
    <location>
        <position position="1"/>
    </location>
</feature>
<dbReference type="EMBL" id="CACSLK010034598">
    <property type="protein sequence ID" value="CAA0843139.1"/>
    <property type="molecule type" value="Genomic_DNA"/>
</dbReference>
<dbReference type="PANTHER" id="PTHR31973:SF195">
    <property type="entry name" value="MUDR FAMILY TRANSPOSASE"/>
    <property type="match status" value="1"/>
</dbReference>
<dbReference type="Pfam" id="PF04434">
    <property type="entry name" value="SWIM"/>
    <property type="match status" value="1"/>
</dbReference>
<protein>
    <recommendedName>
        <fullName evidence="2">SWIM-type domain-containing protein</fullName>
    </recommendedName>
</protein>
<reference evidence="3" key="1">
    <citation type="submission" date="2019-12" db="EMBL/GenBank/DDBJ databases">
        <authorList>
            <person name="Scholes J."/>
        </authorList>
    </citation>
    <scope>NUCLEOTIDE SEQUENCE</scope>
</reference>
<keyword evidence="1" id="KW-0479">Metal-binding</keyword>
<dbReference type="AlphaFoldDB" id="A0A9N7P174"/>
<keyword evidence="4" id="KW-1185">Reference proteome</keyword>
<feature type="domain" description="SWIM-type" evidence="2">
    <location>
        <begin position="112"/>
        <end position="141"/>
    </location>
</feature>
<evidence type="ECO:0000313" key="3">
    <source>
        <dbReference type="EMBL" id="CAA0843139.1"/>
    </source>
</evidence>
<dbReference type="PANTHER" id="PTHR31973">
    <property type="entry name" value="POLYPROTEIN, PUTATIVE-RELATED"/>
    <property type="match status" value="1"/>
</dbReference>
<keyword evidence="1" id="KW-0863">Zinc-finger</keyword>
<keyword evidence="1" id="KW-0862">Zinc</keyword>
<name>A0A9N7P174_STRHE</name>
<proteinExistence type="predicted"/>
<evidence type="ECO:0000259" key="2">
    <source>
        <dbReference type="PROSITE" id="PS50966"/>
    </source>
</evidence>
<dbReference type="OrthoDB" id="1895098at2759"/>
<evidence type="ECO:0000256" key="1">
    <source>
        <dbReference type="PROSITE-ProRule" id="PRU00325"/>
    </source>
</evidence>
<evidence type="ECO:0000313" key="4">
    <source>
        <dbReference type="Proteomes" id="UP001153555"/>
    </source>
</evidence>
<accession>A0A9N7P174</accession>
<dbReference type="GO" id="GO:0008270">
    <property type="term" value="F:zinc ion binding"/>
    <property type="evidence" value="ECO:0007669"/>
    <property type="project" value="UniProtKB-KW"/>
</dbReference>
<comment type="caution">
    <text evidence="3">The sequence shown here is derived from an EMBL/GenBank/DDBJ whole genome shotgun (WGS) entry which is preliminary data.</text>
</comment>
<dbReference type="Proteomes" id="UP001153555">
    <property type="component" value="Unassembled WGS sequence"/>
</dbReference>
<dbReference type="PROSITE" id="PS50966">
    <property type="entry name" value="ZF_SWIM"/>
    <property type="match status" value="1"/>
</dbReference>
<organism evidence="3 4">
    <name type="scientific">Striga hermonthica</name>
    <name type="common">Purple witchweed</name>
    <name type="synonym">Buchnera hermonthica</name>
    <dbReference type="NCBI Taxonomy" id="68872"/>
    <lineage>
        <taxon>Eukaryota</taxon>
        <taxon>Viridiplantae</taxon>
        <taxon>Streptophyta</taxon>
        <taxon>Embryophyta</taxon>
        <taxon>Tracheophyta</taxon>
        <taxon>Spermatophyta</taxon>
        <taxon>Magnoliopsida</taxon>
        <taxon>eudicotyledons</taxon>
        <taxon>Gunneridae</taxon>
        <taxon>Pentapetalae</taxon>
        <taxon>asterids</taxon>
        <taxon>lamiids</taxon>
        <taxon>Lamiales</taxon>
        <taxon>Orobanchaceae</taxon>
        <taxon>Buchnereae</taxon>
        <taxon>Striga</taxon>
    </lineage>
</organism>